<name>A0AC35UEA7_9BILA</name>
<proteinExistence type="predicted"/>
<evidence type="ECO:0000313" key="1">
    <source>
        <dbReference type="Proteomes" id="UP000095286"/>
    </source>
</evidence>
<protein>
    <submittedName>
        <fullName evidence="2">G_PROTEIN_RECEP_F1_2 domain-containing protein</fullName>
    </submittedName>
</protein>
<dbReference type="WBParaSite" id="RSKR_0001035775.1">
    <property type="protein sequence ID" value="RSKR_0001035775.1"/>
    <property type="gene ID" value="RSKR_0001035775"/>
</dbReference>
<reference evidence="2" key="1">
    <citation type="submission" date="2016-11" db="UniProtKB">
        <authorList>
            <consortium name="WormBaseParasite"/>
        </authorList>
    </citation>
    <scope>IDENTIFICATION</scope>
    <source>
        <strain evidence="2">KR3021</strain>
    </source>
</reference>
<organism evidence="1 2">
    <name type="scientific">Rhabditophanes sp. KR3021</name>
    <dbReference type="NCBI Taxonomy" id="114890"/>
    <lineage>
        <taxon>Eukaryota</taxon>
        <taxon>Metazoa</taxon>
        <taxon>Ecdysozoa</taxon>
        <taxon>Nematoda</taxon>
        <taxon>Chromadorea</taxon>
        <taxon>Rhabditida</taxon>
        <taxon>Tylenchina</taxon>
        <taxon>Panagrolaimomorpha</taxon>
        <taxon>Strongyloidoidea</taxon>
        <taxon>Alloionematidae</taxon>
        <taxon>Rhabditophanes</taxon>
    </lineage>
</organism>
<sequence length="171" mass="19215">MNGLKAIVKIRMFNIVLTIIAALFIIIGPIHCTKTIGFTSSTSCKAVYVIFDWDQYGIWGQVFIILFPLGTSLFTYFVNEQRNCSQLIHQPSKQIMRVLGATVGYIICAAMEFVYASAFLSPPSYPNELDEVSVFNVGWYVAAFIYALVSILSICDVIWVKDTSDKMCCNY</sequence>
<evidence type="ECO:0000313" key="2">
    <source>
        <dbReference type="WBParaSite" id="RSKR_0001035775.1"/>
    </source>
</evidence>
<accession>A0AC35UEA7</accession>
<dbReference type="Proteomes" id="UP000095286">
    <property type="component" value="Unplaced"/>
</dbReference>